<accession>A0ABP6CPL0</accession>
<dbReference type="Proteomes" id="UP001501509">
    <property type="component" value="Unassembled WGS sequence"/>
</dbReference>
<protein>
    <submittedName>
        <fullName evidence="1">Uncharacterized protein</fullName>
    </submittedName>
</protein>
<reference evidence="2" key="1">
    <citation type="journal article" date="2019" name="Int. J. Syst. Evol. Microbiol.">
        <title>The Global Catalogue of Microorganisms (GCM) 10K type strain sequencing project: providing services to taxonomists for standard genome sequencing and annotation.</title>
        <authorList>
            <consortium name="The Broad Institute Genomics Platform"/>
            <consortium name="The Broad Institute Genome Sequencing Center for Infectious Disease"/>
            <person name="Wu L."/>
            <person name="Ma J."/>
        </authorList>
    </citation>
    <scope>NUCLEOTIDE SEQUENCE [LARGE SCALE GENOMIC DNA]</scope>
    <source>
        <strain evidence="2">JCM 6833</strain>
    </source>
</reference>
<keyword evidence="2" id="KW-1185">Reference proteome</keyword>
<name>A0ABP6CPL0_9ACTN</name>
<dbReference type="RefSeq" id="WP_344547030.1">
    <property type="nucleotide sequence ID" value="NZ_BAAATD010000012.1"/>
</dbReference>
<sequence>MPEEDTLLQIETGSWELLGLVTADPHQLIVQGSLEPVEIPLASAMNVVKGALAQLGAARPASGGGT</sequence>
<proteinExistence type="predicted"/>
<gene>
    <name evidence="1" type="ORF">GCM10010411_72740</name>
</gene>
<comment type="caution">
    <text evidence="1">The sequence shown here is derived from an EMBL/GenBank/DDBJ whole genome shotgun (WGS) entry which is preliminary data.</text>
</comment>
<evidence type="ECO:0000313" key="2">
    <source>
        <dbReference type="Proteomes" id="UP001501509"/>
    </source>
</evidence>
<evidence type="ECO:0000313" key="1">
    <source>
        <dbReference type="EMBL" id="GAA2625486.1"/>
    </source>
</evidence>
<dbReference type="EMBL" id="BAAATD010000012">
    <property type="protein sequence ID" value="GAA2625486.1"/>
    <property type="molecule type" value="Genomic_DNA"/>
</dbReference>
<organism evidence="1 2">
    <name type="scientific">Actinomadura fulvescens</name>
    <dbReference type="NCBI Taxonomy" id="46160"/>
    <lineage>
        <taxon>Bacteria</taxon>
        <taxon>Bacillati</taxon>
        <taxon>Actinomycetota</taxon>
        <taxon>Actinomycetes</taxon>
        <taxon>Streptosporangiales</taxon>
        <taxon>Thermomonosporaceae</taxon>
        <taxon>Actinomadura</taxon>
    </lineage>
</organism>